<dbReference type="GO" id="GO:0016747">
    <property type="term" value="F:acyltransferase activity, transferring groups other than amino-acyl groups"/>
    <property type="evidence" value="ECO:0007669"/>
    <property type="project" value="InterPro"/>
</dbReference>
<proteinExistence type="predicted"/>
<accession>A0A3D9V5R5</accession>
<dbReference type="AlphaFoldDB" id="A0A3D9V5R5"/>
<dbReference type="InterPro" id="IPR000182">
    <property type="entry name" value="GNAT_dom"/>
</dbReference>
<dbReference type="InterPro" id="IPR016181">
    <property type="entry name" value="Acyl_CoA_acyltransferase"/>
</dbReference>
<evidence type="ECO:0000313" key="4">
    <source>
        <dbReference type="EMBL" id="REF37108.1"/>
    </source>
</evidence>
<dbReference type="Pfam" id="PF00583">
    <property type="entry name" value="Acetyltransf_1"/>
    <property type="match status" value="1"/>
</dbReference>
<dbReference type="PANTHER" id="PTHR43072">
    <property type="entry name" value="N-ACETYLTRANSFERASE"/>
    <property type="match status" value="1"/>
</dbReference>
<dbReference type="Proteomes" id="UP000256485">
    <property type="component" value="Unassembled WGS sequence"/>
</dbReference>
<dbReference type="CDD" id="cd04301">
    <property type="entry name" value="NAT_SF"/>
    <property type="match status" value="1"/>
</dbReference>
<dbReference type="SUPFAM" id="SSF55729">
    <property type="entry name" value="Acyl-CoA N-acyltransferases (Nat)"/>
    <property type="match status" value="1"/>
</dbReference>
<dbReference type="Gene3D" id="3.40.630.30">
    <property type="match status" value="1"/>
</dbReference>
<protein>
    <submittedName>
        <fullName evidence="4">FR47-like protein</fullName>
    </submittedName>
</protein>
<keyword evidence="5" id="KW-1185">Reference proteome</keyword>
<feature type="domain" description="N-acetyltransferase" evidence="3">
    <location>
        <begin position="147"/>
        <end position="304"/>
    </location>
</feature>
<gene>
    <name evidence="4" type="ORF">DFJ64_2544</name>
</gene>
<evidence type="ECO:0000256" key="2">
    <source>
        <dbReference type="ARBA" id="ARBA00023315"/>
    </source>
</evidence>
<evidence type="ECO:0000259" key="3">
    <source>
        <dbReference type="PROSITE" id="PS51186"/>
    </source>
</evidence>
<dbReference type="PROSITE" id="PS51186">
    <property type="entry name" value="GNAT"/>
    <property type="match status" value="1"/>
</dbReference>
<reference evidence="4 5" key="1">
    <citation type="submission" date="2018-08" db="EMBL/GenBank/DDBJ databases">
        <title>Sequencing the genomes of 1000 actinobacteria strains.</title>
        <authorList>
            <person name="Klenk H.-P."/>
        </authorList>
    </citation>
    <scope>NUCLEOTIDE SEQUENCE [LARGE SCALE GENOMIC DNA]</scope>
    <source>
        <strain evidence="4 5">DSM 22891</strain>
    </source>
</reference>
<keyword evidence="1" id="KW-0808">Transferase</keyword>
<keyword evidence="2" id="KW-0012">Acyltransferase</keyword>
<evidence type="ECO:0000256" key="1">
    <source>
        <dbReference type="ARBA" id="ARBA00022679"/>
    </source>
</evidence>
<organism evidence="4 5">
    <name type="scientific">Thermasporomyces composti</name>
    <dbReference type="NCBI Taxonomy" id="696763"/>
    <lineage>
        <taxon>Bacteria</taxon>
        <taxon>Bacillati</taxon>
        <taxon>Actinomycetota</taxon>
        <taxon>Actinomycetes</taxon>
        <taxon>Propionibacteriales</taxon>
        <taxon>Nocardioidaceae</taxon>
        <taxon>Thermasporomyces</taxon>
    </lineage>
</organism>
<evidence type="ECO:0000313" key="5">
    <source>
        <dbReference type="Proteomes" id="UP000256485"/>
    </source>
</evidence>
<comment type="caution">
    <text evidence="4">The sequence shown here is derived from an EMBL/GenBank/DDBJ whole genome shotgun (WGS) entry which is preliminary data.</text>
</comment>
<dbReference type="EMBL" id="QTUC01000001">
    <property type="protein sequence ID" value="REF37108.1"/>
    <property type="molecule type" value="Genomic_DNA"/>
</dbReference>
<dbReference type="PANTHER" id="PTHR43072:SF23">
    <property type="entry name" value="UPF0039 PROTEIN C11D3.02C"/>
    <property type="match status" value="1"/>
</dbReference>
<sequence length="305" mass="32665">MLAGMRCEITSDPGEFWATTADFLLTDPVLNNVILVNVDARRSGTITDPAPASYLTVRDGSGAVVGAAMRTPPYPVYVSRLPAAAIEPVLDALLEACPDAAGLTGTVAEADALAPAWGRRTGRPVEVEMDGRIYRLDEVTPPARVSGTMRRAGPADLDLLLAWTVAFHREATPPAAREAGPEPIEMWRRELERKVAEGRVFLWDDAGPVSYAGTSRPVADVVRVAPVYTPPEHRRRGYASALVAAVSQAALDEGAVATMLYTDLANPTSNKIYAAVGYRPVADVRTYRFGRPATDAIPPSQNRAS</sequence>
<name>A0A3D9V5R5_THECX</name>